<proteinExistence type="predicted"/>
<comment type="caution">
    <text evidence="1">The sequence shown here is derived from an EMBL/GenBank/DDBJ whole genome shotgun (WGS) entry which is preliminary data.</text>
</comment>
<dbReference type="EMBL" id="JAMZIH010008696">
    <property type="protein sequence ID" value="KAJ1671553.1"/>
    <property type="molecule type" value="Genomic_DNA"/>
</dbReference>
<dbReference type="Proteomes" id="UP001145114">
    <property type="component" value="Unassembled WGS sequence"/>
</dbReference>
<name>A0ACC1H7F4_9FUNG</name>
<gene>
    <name evidence="1" type="ORF">EV182_007571</name>
</gene>
<feature type="non-terminal residue" evidence="1">
    <location>
        <position position="144"/>
    </location>
</feature>
<protein>
    <submittedName>
        <fullName evidence="1">Uncharacterized protein</fullName>
    </submittedName>
</protein>
<keyword evidence="2" id="KW-1185">Reference proteome</keyword>
<sequence>MRCTRVPAPQPILGDILEVDHSRIIEALDISPSNADQAIKKVHVIGNLPFNIATPLLIKWLYQIYRHEGVFECPDASLTLMFQKEVSRRIVAPPSSPERSRLSIMTQSLCRAREIYTVRSSSFVPRPKVDASVVQLERLDEPIL</sequence>
<reference evidence="1" key="1">
    <citation type="submission" date="2022-06" db="EMBL/GenBank/DDBJ databases">
        <title>Phylogenomic reconstructions and comparative analyses of Kickxellomycotina fungi.</title>
        <authorList>
            <person name="Reynolds N.K."/>
            <person name="Stajich J.E."/>
            <person name="Barry K."/>
            <person name="Grigoriev I.V."/>
            <person name="Crous P."/>
            <person name="Smith M.E."/>
        </authorList>
    </citation>
    <scope>NUCLEOTIDE SEQUENCE</scope>
    <source>
        <strain evidence="1">RSA 2271</strain>
    </source>
</reference>
<accession>A0ACC1H7F4</accession>
<evidence type="ECO:0000313" key="2">
    <source>
        <dbReference type="Proteomes" id="UP001145114"/>
    </source>
</evidence>
<organism evidence="1 2">
    <name type="scientific">Spiromyces aspiralis</name>
    <dbReference type="NCBI Taxonomy" id="68401"/>
    <lineage>
        <taxon>Eukaryota</taxon>
        <taxon>Fungi</taxon>
        <taxon>Fungi incertae sedis</taxon>
        <taxon>Zoopagomycota</taxon>
        <taxon>Kickxellomycotina</taxon>
        <taxon>Kickxellomycetes</taxon>
        <taxon>Kickxellales</taxon>
        <taxon>Kickxellaceae</taxon>
        <taxon>Spiromyces</taxon>
    </lineage>
</organism>
<evidence type="ECO:0000313" key="1">
    <source>
        <dbReference type="EMBL" id="KAJ1671553.1"/>
    </source>
</evidence>